<name>A0A8C7P4X8_ONCMY</name>
<dbReference type="PROSITE" id="PS50102">
    <property type="entry name" value="RRM"/>
    <property type="match status" value="1"/>
</dbReference>
<evidence type="ECO:0000259" key="2">
    <source>
        <dbReference type="PROSITE" id="PS50102"/>
    </source>
</evidence>
<dbReference type="GeneTree" id="ENSGT00940000155528"/>
<reference evidence="3" key="1">
    <citation type="submission" date="2020-07" db="EMBL/GenBank/DDBJ databases">
        <title>A long reads based de novo assembly of the rainbow trout Arlee double haploid line genome.</title>
        <authorList>
            <person name="Gao G."/>
            <person name="Palti Y."/>
        </authorList>
    </citation>
    <scope>NUCLEOTIDE SEQUENCE [LARGE SCALE GENOMIC DNA]</scope>
</reference>
<dbReference type="Proteomes" id="UP000694395">
    <property type="component" value="Chromosome 1"/>
</dbReference>
<dbReference type="InterPro" id="IPR035979">
    <property type="entry name" value="RBD_domain_sf"/>
</dbReference>
<reference evidence="3" key="2">
    <citation type="submission" date="2025-08" db="UniProtKB">
        <authorList>
            <consortium name="Ensembl"/>
        </authorList>
    </citation>
    <scope>IDENTIFICATION</scope>
</reference>
<accession>A0A8C7P4X8</accession>
<evidence type="ECO:0000313" key="3">
    <source>
        <dbReference type="Ensembl" id="ENSOMYP00000017402.2"/>
    </source>
</evidence>
<protein>
    <submittedName>
        <fullName evidence="3">ELAV-like protein 1</fullName>
    </submittedName>
</protein>
<dbReference type="Gene3D" id="3.30.70.330">
    <property type="match status" value="1"/>
</dbReference>
<dbReference type="GO" id="GO:0003723">
    <property type="term" value="F:RNA binding"/>
    <property type="evidence" value="ECO:0007669"/>
    <property type="project" value="UniProtKB-UniRule"/>
</dbReference>
<keyword evidence="1" id="KW-0694">RNA-binding</keyword>
<dbReference type="SUPFAM" id="SSF54928">
    <property type="entry name" value="RNA-binding domain, RBD"/>
    <property type="match status" value="1"/>
</dbReference>
<reference evidence="3" key="3">
    <citation type="submission" date="2025-09" db="UniProtKB">
        <authorList>
            <consortium name="Ensembl"/>
        </authorList>
    </citation>
    <scope>IDENTIFICATION</scope>
</reference>
<keyword evidence="4" id="KW-1185">Reference proteome</keyword>
<sequence length="148" mass="16912">MAVRRGHIRYLKVCEVQSCQGDNRESQQHVSKGSINMKQDAYDNGYDEHMEDEPKDAKTNLIVNYLPQNMSQDELRSLFSSIGEVESAKLIRDKVAGNPYHKNQSESNPFSFDLGSLTLRRNNCLFAKGYEGIWVTCLLNHVINLFVL</sequence>
<proteinExistence type="predicted"/>
<feature type="domain" description="RRM" evidence="2">
    <location>
        <begin position="59"/>
        <end position="112"/>
    </location>
</feature>
<organism evidence="3 4">
    <name type="scientific">Oncorhynchus mykiss</name>
    <name type="common">Rainbow trout</name>
    <name type="synonym">Salmo gairdneri</name>
    <dbReference type="NCBI Taxonomy" id="8022"/>
    <lineage>
        <taxon>Eukaryota</taxon>
        <taxon>Metazoa</taxon>
        <taxon>Chordata</taxon>
        <taxon>Craniata</taxon>
        <taxon>Vertebrata</taxon>
        <taxon>Euteleostomi</taxon>
        <taxon>Actinopterygii</taxon>
        <taxon>Neopterygii</taxon>
        <taxon>Teleostei</taxon>
        <taxon>Protacanthopterygii</taxon>
        <taxon>Salmoniformes</taxon>
        <taxon>Salmonidae</taxon>
        <taxon>Salmoninae</taxon>
        <taxon>Oncorhynchus</taxon>
    </lineage>
</organism>
<dbReference type="InterPro" id="IPR012677">
    <property type="entry name" value="Nucleotide-bd_a/b_plait_sf"/>
</dbReference>
<dbReference type="Pfam" id="PF00076">
    <property type="entry name" value="RRM_1"/>
    <property type="match status" value="1"/>
</dbReference>
<evidence type="ECO:0000313" key="4">
    <source>
        <dbReference type="Proteomes" id="UP000694395"/>
    </source>
</evidence>
<dbReference type="Ensembl" id="ENSOMYT00000019183.2">
    <property type="protein sequence ID" value="ENSOMYP00000017402.2"/>
    <property type="gene ID" value="ENSOMYG00000008512.2"/>
</dbReference>
<gene>
    <name evidence="3" type="primary">elav1</name>
</gene>
<dbReference type="AlphaFoldDB" id="A0A8C7P4X8"/>
<dbReference type="InterPro" id="IPR000504">
    <property type="entry name" value="RRM_dom"/>
</dbReference>
<evidence type="ECO:0000256" key="1">
    <source>
        <dbReference type="PROSITE-ProRule" id="PRU00176"/>
    </source>
</evidence>